<dbReference type="PANTHER" id="PTHR30353">
    <property type="entry name" value="INNER MEMBRANE PROTEIN DEDA-RELATED"/>
    <property type="match status" value="1"/>
</dbReference>
<dbReference type="GO" id="GO:0005886">
    <property type="term" value="C:plasma membrane"/>
    <property type="evidence" value="ECO:0007669"/>
    <property type="project" value="UniProtKB-SubCell"/>
</dbReference>
<organism evidence="9 11">
    <name type="scientific">Caminibacter mediatlanticus TB-2</name>
    <dbReference type="NCBI Taxonomy" id="391592"/>
    <lineage>
        <taxon>Bacteria</taxon>
        <taxon>Pseudomonadati</taxon>
        <taxon>Campylobacterota</taxon>
        <taxon>Epsilonproteobacteria</taxon>
        <taxon>Nautiliales</taxon>
        <taxon>Nautiliaceae</taxon>
        <taxon>Caminibacter</taxon>
    </lineage>
</organism>
<evidence type="ECO:0000256" key="7">
    <source>
        <dbReference type="RuleBase" id="RU367016"/>
    </source>
</evidence>
<dbReference type="EMBL" id="CP040463">
    <property type="protein sequence ID" value="QCT93676.1"/>
    <property type="molecule type" value="Genomic_DNA"/>
</dbReference>
<dbReference type="PANTHER" id="PTHR30353:SF15">
    <property type="entry name" value="INNER MEMBRANE PROTEIN YABI"/>
    <property type="match status" value="1"/>
</dbReference>
<evidence type="ECO:0000256" key="3">
    <source>
        <dbReference type="ARBA" id="ARBA00022475"/>
    </source>
</evidence>
<sequence>MNILNEFINFLSHHQDIVYFILFLGSMFETIIGFSFIVYGEIFFLAGSIMAGSGILDITKVIIALYLGAIIGDNISYFIGRKFGKNIYYSLRKIKLLQKYINKKNYVKSARYLRKKGALSLFFARLLGPLSWIMPFIAGVYKIDYKKFLIFNTLGIIAGIGQFIIVGYLFGMHYKEILKTIETYFWVIIIFILIFFMFKKFIRIKK</sequence>
<keyword evidence="12" id="KW-1185">Reference proteome</keyword>
<protein>
    <submittedName>
        <fullName evidence="10">DedA family protein</fullName>
    </submittedName>
</protein>
<dbReference type="AlphaFoldDB" id="A0AAI9AH63"/>
<keyword evidence="5 7" id="KW-1133">Transmembrane helix</keyword>
<evidence type="ECO:0000256" key="6">
    <source>
        <dbReference type="ARBA" id="ARBA00023136"/>
    </source>
</evidence>
<evidence type="ECO:0000313" key="12">
    <source>
        <dbReference type="Proteomes" id="UP000306825"/>
    </source>
</evidence>
<evidence type="ECO:0000313" key="10">
    <source>
        <dbReference type="EMBL" id="QCT93676.1"/>
    </source>
</evidence>
<keyword evidence="4 7" id="KW-0812">Transmembrane</keyword>
<keyword evidence="6 7" id="KW-0472">Membrane</keyword>
<feature type="transmembrane region" description="Helical" evidence="7">
    <location>
        <begin position="122"/>
        <end position="141"/>
    </location>
</feature>
<evidence type="ECO:0000256" key="5">
    <source>
        <dbReference type="ARBA" id="ARBA00022989"/>
    </source>
</evidence>
<feature type="transmembrane region" description="Helical" evidence="7">
    <location>
        <begin position="148"/>
        <end position="171"/>
    </location>
</feature>
<dbReference type="RefSeq" id="WP_007474934.1">
    <property type="nucleotide sequence ID" value="NZ_ABCJ01000006.1"/>
</dbReference>
<evidence type="ECO:0000256" key="2">
    <source>
        <dbReference type="ARBA" id="ARBA00010792"/>
    </source>
</evidence>
<dbReference type="Pfam" id="PF09335">
    <property type="entry name" value="VTT_dom"/>
    <property type="match status" value="1"/>
</dbReference>
<evidence type="ECO:0000256" key="1">
    <source>
        <dbReference type="ARBA" id="ARBA00004651"/>
    </source>
</evidence>
<feature type="transmembrane region" description="Helical" evidence="7">
    <location>
        <begin position="58"/>
        <end position="79"/>
    </location>
</feature>
<dbReference type="InterPro" id="IPR032816">
    <property type="entry name" value="VTT_dom"/>
</dbReference>
<dbReference type="InterPro" id="IPR032818">
    <property type="entry name" value="DedA-like"/>
</dbReference>
<comment type="similarity">
    <text evidence="2 7">Belongs to the DedA family.</text>
</comment>
<name>A0AAI9AH63_9BACT</name>
<keyword evidence="3 7" id="KW-1003">Cell membrane</keyword>
<dbReference type="Proteomes" id="UP000306825">
    <property type="component" value="Chromosome"/>
</dbReference>
<evidence type="ECO:0000259" key="8">
    <source>
        <dbReference type="Pfam" id="PF09335"/>
    </source>
</evidence>
<dbReference type="Proteomes" id="UP000003288">
    <property type="component" value="Unassembled WGS sequence"/>
</dbReference>
<proteinExistence type="inferred from homology"/>
<dbReference type="EMBL" id="ABCJ01000006">
    <property type="protein sequence ID" value="EDM23409.1"/>
    <property type="molecule type" value="Genomic_DNA"/>
</dbReference>
<feature type="transmembrane region" description="Helical" evidence="7">
    <location>
        <begin position="17"/>
        <end position="46"/>
    </location>
</feature>
<comment type="subcellular location">
    <subcellularLocation>
        <location evidence="1 7">Cell membrane</location>
        <topology evidence="1 7">Multi-pass membrane protein</topology>
    </subcellularLocation>
</comment>
<reference evidence="10 12" key="2">
    <citation type="submission" date="2019-05" db="EMBL/GenBank/DDBJ databases">
        <title>A comparative analysis of the Nautiliaceae.</title>
        <authorList>
            <person name="Grosche A."/>
            <person name="Smedile F."/>
            <person name="Vetriani C."/>
        </authorList>
    </citation>
    <scope>NUCLEOTIDE SEQUENCE [LARGE SCALE GENOMIC DNA]</scope>
    <source>
        <strain evidence="10 12">TB-2</strain>
    </source>
</reference>
<gene>
    <name evidence="9" type="ORF">CMTB2_09095</name>
    <name evidence="10" type="ORF">FE773_00265</name>
</gene>
<reference evidence="9 11" key="1">
    <citation type="journal article" date="2011" name="Stand. Genomic Sci.">
        <title>Draft genome sequence of Caminibacter mediatlanticus strain TB-2, an epsilonproteobacterium isolated from a deep-sea hydrothermal vent.</title>
        <authorList>
            <person name="Giovannelli D."/>
            <person name="Ferriera S."/>
            <person name="Johnson J."/>
            <person name="Kravitz S."/>
            <person name="Perez-Rodriguez I."/>
            <person name="Ricci J."/>
            <person name="O'Brien C."/>
            <person name="Voordeckers J.W."/>
            <person name="Bini E."/>
            <person name="Vetriani C."/>
        </authorList>
    </citation>
    <scope>NUCLEOTIDE SEQUENCE [LARGE SCALE GENOMIC DNA]</scope>
    <source>
        <strain evidence="9 11">TB-2</strain>
    </source>
</reference>
<accession>A0AAI9AH63</accession>
<feature type="transmembrane region" description="Helical" evidence="7">
    <location>
        <begin position="183"/>
        <end position="202"/>
    </location>
</feature>
<evidence type="ECO:0000256" key="4">
    <source>
        <dbReference type="ARBA" id="ARBA00022692"/>
    </source>
</evidence>
<evidence type="ECO:0000313" key="9">
    <source>
        <dbReference type="EMBL" id="EDM23409.1"/>
    </source>
</evidence>
<evidence type="ECO:0000313" key="11">
    <source>
        <dbReference type="Proteomes" id="UP000003288"/>
    </source>
</evidence>
<feature type="domain" description="VTT" evidence="8">
    <location>
        <begin position="40"/>
        <end position="168"/>
    </location>
</feature>